<feature type="signal peptide" evidence="1">
    <location>
        <begin position="1"/>
        <end position="23"/>
    </location>
</feature>
<dbReference type="RefSeq" id="WP_096380893.1">
    <property type="nucleotide sequence ID" value="NZ_AP014940.1"/>
</dbReference>
<dbReference type="Gene3D" id="1.10.238.10">
    <property type="entry name" value="EF-hand"/>
    <property type="match status" value="1"/>
</dbReference>
<dbReference type="KEGG" id="lem:LEN_4289"/>
<protein>
    <recommendedName>
        <fullName evidence="4">EF-hand domain-containing protein</fullName>
    </recommendedName>
</protein>
<name>A0AAU9B9G2_LYSEN</name>
<dbReference type="EMBL" id="AP014940">
    <property type="protein sequence ID" value="BAV99776.1"/>
    <property type="molecule type" value="Genomic_DNA"/>
</dbReference>
<gene>
    <name evidence="2" type="ORF">LEN_4289</name>
</gene>
<keyword evidence="1" id="KW-0732">Signal</keyword>
<dbReference type="InterPro" id="IPR011992">
    <property type="entry name" value="EF-hand-dom_pair"/>
</dbReference>
<evidence type="ECO:0000313" key="2">
    <source>
        <dbReference type="EMBL" id="BAV99776.1"/>
    </source>
</evidence>
<reference evidence="2 3" key="1">
    <citation type="journal article" date="2017" name="DNA Res.">
        <title>Complete genome sequence and expression profile of the commercial lytic enzyme producer Lysobacter enzymogenes M497-1.</title>
        <authorList>
            <person name="Takami H."/>
            <person name="Toyoda A."/>
            <person name="Uchiyama I."/>
            <person name="Itoh T."/>
            <person name="Takaki Y."/>
            <person name="Arai W."/>
            <person name="Nishi S."/>
            <person name="Kawai M."/>
            <person name="Shinya K."/>
            <person name="Ikeda H."/>
        </authorList>
    </citation>
    <scope>NUCLEOTIDE SEQUENCE [LARGE SCALE GENOMIC DNA]</scope>
    <source>
        <strain evidence="2 3">M497-1</strain>
    </source>
</reference>
<proteinExistence type="predicted"/>
<evidence type="ECO:0000313" key="3">
    <source>
        <dbReference type="Proteomes" id="UP000218824"/>
    </source>
</evidence>
<dbReference type="AlphaFoldDB" id="A0AAU9B9G2"/>
<accession>A0AAU9B9G2</accession>
<evidence type="ECO:0000256" key="1">
    <source>
        <dbReference type="SAM" id="SignalP"/>
    </source>
</evidence>
<organism evidence="2 3">
    <name type="scientific">Lysobacter enzymogenes</name>
    <dbReference type="NCBI Taxonomy" id="69"/>
    <lineage>
        <taxon>Bacteria</taxon>
        <taxon>Pseudomonadati</taxon>
        <taxon>Pseudomonadota</taxon>
        <taxon>Gammaproteobacteria</taxon>
        <taxon>Lysobacterales</taxon>
        <taxon>Lysobacteraceae</taxon>
        <taxon>Lysobacter</taxon>
    </lineage>
</organism>
<dbReference type="GeneID" id="83066080"/>
<dbReference type="Proteomes" id="UP000218824">
    <property type="component" value="Chromosome"/>
</dbReference>
<evidence type="ECO:0008006" key="4">
    <source>
        <dbReference type="Google" id="ProtNLM"/>
    </source>
</evidence>
<feature type="chain" id="PRO_5043795887" description="EF-hand domain-containing protein" evidence="1">
    <location>
        <begin position="24"/>
        <end position="96"/>
    </location>
</feature>
<dbReference type="SUPFAM" id="SSF47473">
    <property type="entry name" value="EF-hand"/>
    <property type="match status" value="1"/>
</dbReference>
<sequence>MNVRPVLLAATAALALLSLAAQAKDAPKPAAAAATLPSYESLDSNGDGVVTLPEVTVRAPELAKRIAHCDADRDSKLSREEYAACKPVAPERPHGG</sequence>